<keyword evidence="2" id="KW-0489">Methyltransferase</keyword>
<dbReference type="RefSeq" id="WP_319013462.1">
    <property type="nucleotide sequence ID" value="NZ_JAWJZF010000517.1"/>
</dbReference>
<gene>
    <name evidence="2" type="ORF">R2363_34790</name>
</gene>
<dbReference type="Pfam" id="PF08241">
    <property type="entry name" value="Methyltransf_11"/>
    <property type="match status" value="1"/>
</dbReference>
<dbReference type="CDD" id="cd02440">
    <property type="entry name" value="AdoMet_MTases"/>
    <property type="match status" value="1"/>
</dbReference>
<reference evidence="2 3" key="1">
    <citation type="submission" date="2023-10" db="EMBL/GenBank/DDBJ databases">
        <authorList>
            <person name="Wang X.X."/>
        </authorList>
    </citation>
    <scope>NUCLEOTIDE SEQUENCE [LARGE SCALE GENOMIC DNA]</scope>
    <source>
        <strain evidence="2 3">NBRC 12816</strain>
    </source>
</reference>
<dbReference type="PANTHER" id="PTHR45036">
    <property type="entry name" value="METHYLTRANSFERASE LIKE 7B"/>
    <property type="match status" value="1"/>
</dbReference>
<evidence type="ECO:0000313" key="3">
    <source>
        <dbReference type="Proteomes" id="UP001278571"/>
    </source>
</evidence>
<feature type="domain" description="Methyltransferase type 11" evidence="1">
    <location>
        <begin position="55"/>
        <end position="148"/>
    </location>
</feature>
<protein>
    <submittedName>
        <fullName evidence="2">Class I SAM-dependent methyltransferase</fullName>
    </submittedName>
</protein>
<dbReference type="PANTHER" id="PTHR45036:SF1">
    <property type="entry name" value="METHYLTRANSFERASE LIKE 7A"/>
    <property type="match status" value="1"/>
</dbReference>
<dbReference type="InterPro" id="IPR052356">
    <property type="entry name" value="Thiol_S-MT"/>
</dbReference>
<dbReference type="Proteomes" id="UP001278571">
    <property type="component" value="Unassembled WGS sequence"/>
</dbReference>
<accession>A0ABU4KII7</accession>
<dbReference type="EMBL" id="JAWJZF010000517">
    <property type="protein sequence ID" value="MDX2297334.1"/>
    <property type="molecule type" value="Genomic_DNA"/>
</dbReference>
<evidence type="ECO:0000259" key="1">
    <source>
        <dbReference type="Pfam" id="PF08241"/>
    </source>
</evidence>
<name>A0ABU4KII7_9ACTN</name>
<keyword evidence="2" id="KW-0808">Transferase</keyword>
<organism evidence="2 3">
    <name type="scientific">Streptomyces roseolus</name>
    <dbReference type="NCBI Taxonomy" id="67358"/>
    <lineage>
        <taxon>Bacteria</taxon>
        <taxon>Bacillati</taxon>
        <taxon>Actinomycetota</taxon>
        <taxon>Actinomycetes</taxon>
        <taxon>Kitasatosporales</taxon>
        <taxon>Streptomycetaceae</taxon>
        <taxon>Streptomyces</taxon>
    </lineage>
</organism>
<sequence length="231" mass="25274">MTPPIDPRPGTPQPFTPHPRFARFYARFAGPALDRAGIAAHRRRLLAGLSGEVIEIGAGDGLTFPFYPPEVTRLVAVEPEPNLRALARRRSQDVPVPVDLCDARAERLPFPDASFDAAVACLTLCSIADPHAALVELHRVLRPGGRLRFFEHVQADTRAMRGVQRVLDATVWPRLMGGCHTGRDTRRTITAAGFRLTTVDRFAFPPSRIPLPAGVHVLGTAVRDDDGGRSR</sequence>
<dbReference type="GO" id="GO:0008168">
    <property type="term" value="F:methyltransferase activity"/>
    <property type="evidence" value="ECO:0007669"/>
    <property type="project" value="UniProtKB-KW"/>
</dbReference>
<dbReference type="InterPro" id="IPR013216">
    <property type="entry name" value="Methyltransf_11"/>
</dbReference>
<proteinExistence type="predicted"/>
<keyword evidence="3" id="KW-1185">Reference proteome</keyword>
<dbReference type="InterPro" id="IPR029063">
    <property type="entry name" value="SAM-dependent_MTases_sf"/>
</dbReference>
<comment type="caution">
    <text evidence="2">The sequence shown here is derived from an EMBL/GenBank/DDBJ whole genome shotgun (WGS) entry which is preliminary data.</text>
</comment>
<dbReference type="SUPFAM" id="SSF53335">
    <property type="entry name" value="S-adenosyl-L-methionine-dependent methyltransferases"/>
    <property type="match status" value="1"/>
</dbReference>
<dbReference type="GO" id="GO:0032259">
    <property type="term" value="P:methylation"/>
    <property type="evidence" value="ECO:0007669"/>
    <property type="project" value="UniProtKB-KW"/>
</dbReference>
<dbReference type="Gene3D" id="3.40.50.150">
    <property type="entry name" value="Vaccinia Virus protein VP39"/>
    <property type="match status" value="1"/>
</dbReference>
<evidence type="ECO:0000313" key="2">
    <source>
        <dbReference type="EMBL" id="MDX2297334.1"/>
    </source>
</evidence>